<dbReference type="Pfam" id="PF13181">
    <property type="entry name" value="TPR_8"/>
    <property type="match status" value="1"/>
</dbReference>
<dbReference type="PANTHER" id="PTHR12558">
    <property type="entry name" value="CELL DIVISION CYCLE 16,23,27"/>
    <property type="match status" value="1"/>
</dbReference>
<dbReference type="PROSITE" id="PS51257">
    <property type="entry name" value="PROKAR_LIPOPROTEIN"/>
    <property type="match status" value="1"/>
</dbReference>
<dbReference type="InterPro" id="IPR019734">
    <property type="entry name" value="TPR_rpt"/>
</dbReference>
<dbReference type="InterPro" id="IPR011990">
    <property type="entry name" value="TPR-like_helical_dom_sf"/>
</dbReference>
<dbReference type="NCBIfam" id="TIGR02521">
    <property type="entry name" value="type_IV_pilW"/>
    <property type="match status" value="1"/>
</dbReference>
<feature type="chain" id="PRO_5015105357" evidence="2">
    <location>
        <begin position="20"/>
        <end position="272"/>
    </location>
</feature>
<dbReference type="AlphaFoldDB" id="A0A2P5Z7D9"/>
<dbReference type="OrthoDB" id="9814042at2"/>
<evidence type="ECO:0000313" key="4">
    <source>
        <dbReference type="Proteomes" id="UP000247346"/>
    </source>
</evidence>
<gene>
    <name evidence="3" type="ORF">XsacCFBP4641_04000</name>
</gene>
<evidence type="ECO:0000256" key="1">
    <source>
        <dbReference type="PROSITE-ProRule" id="PRU00339"/>
    </source>
</evidence>
<dbReference type="SUPFAM" id="SSF48452">
    <property type="entry name" value="TPR-like"/>
    <property type="match status" value="1"/>
</dbReference>
<proteinExistence type="predicted"/>
<dbReference type="Pfam" id="PF13432">
    <property type="entry name" value="TPR_16"/>
    <property type="match status" value="1"/>
</dbReference>
<evidence type="ECO:0000313" key="3">
    <source>
        <dbReference type="EMBL" id="PPU84236.1"/>
    </source>
</evidence>
<keyword evidence="1" id="KW-0802">TPR repeat</keyword>
<dbReference type="STRING" id="56458.SB85_02840"/>
<dbReference type="Gene3D" id="1.25.40.10">
    <property type="entry name" value="Tetratricopeptide repeat domain"/>
    <property type="match status" value="1"/>
</dbReference>
<feature type="repeat" description="TPR" evidence="1">
    <location>
        <begin position="161"/>
        <end position="194"/>
    </location>
</feature>
<dbReference type="Proteomes" id="UP000247346">
    <property type="component" value="Unassembled WGS sequence"/>
</dbReference>
<dbReference type="InterPro" id="IPR013360">
    <property type="entry name" value="Pilus_4_PilW"/>
</dbReference>
<evidence type="ECO:0000256" key="2">
    <source>
        <dbReference type="SAM" id="SignalP"/>
    </source>
</evidence>
<keyword evidence="2" id="KW-0732">Signal</keyword>
<organism evidence="3 4">
    <name type="scientific">Xanthomonas sacchari</name>
    <dbReference type="NCBI Taxonomy" id="56458"/>
    <lineage>
        <taxon>Bacteria</taxon>
        <taxon>Pseudomonadati</taxon>
        <taxon>Pseudomonadota</taxon>
        <taxon>Gammaproteobacteria</taxon>
        <taxon>Lysobacterales</taxon>
        <taxon>Lysobacteraceae</taxon>
        <taxon>Xanthomonas</taxon>
    </lineage>
</organism>
<accession>A0A2P5Z7D9</accession>
<protein>
    <submittedName>
        <fullName evidence="3">Type IV pilus biogenesis/stability protein PilW</fullName>
    </submittedName>
</protein>
<feature type="signal peptide" evidence="2">
    <location>
        <begin position="1"/>
        <end position="19"/>
    </location>
</feature>
<dbReference type="SMART" id="SM00028">
    <property type="entry name" value="TPR"/>
    <property type="match status" value="4"/>
</dbReference>
<comment type="caution">
    <text evidence="3">The sequence shown here is derived from an EMBL/GenBank/DDBJ whole genome shotgun (WGS) entry which is preliminary data.</text>
</comment>
<reference evidence="3 4" key="1">
    <citation type="submission" date="2016-08" db="EMBL/GenBank/DDBJ databases">
        <authorList>
            <person name="Seilhamer J.J."/>
        </authorList>
    </citation>
    <scope>NUCLEOTIDE SEQUENCE [LARGE SCALE GENOMIC DNA]</scope>
    <source>
        <strain evidence="3 4">CFBP4641</strain>
    </source>
</reference>
<dbReference type="PANTHER" id="PTHR12558:SF13">
    <property type="entry name" value="CELL DIVISION CYCLE PROTEIN 27 HOMOLOG"/>
    <property type="match status" value="1"/>
</dbReference>
<name>A0A2P5Z7D9_9XANT</name>
<dbReference type="PROSITE" id="PS50005">
    <property type="entry name" value="TPR"/>
    <property type="match status" value="1"/>
</dbReference>
<sequence>MRRRSQGRSLAMLAIAVLACPGCNWIAAKTGTVRTSEQVQPQYSFRDNRAVKARVALQEQLGLAANGLASGDLEAAQTHARKALALDPQSVDALTVLAVLADRRGDATTAGGYYRKAAELAPSNGATLNNYGAWLCANGSPAESLAWFDRALALQDYATPASALANAGGCALQVGQRERGERDLRKALDLDPDNAYALEAMARNEVAQGRFFEARAFAERRLAAAPATASVLQLAIQIEQRLGDKAAAGRYQQRLRKEFPDAATTTPGASAL</sequence>
<dbReference type="EMBL" id="MDEK01000003">
    <property type="protein sequence ID" value="PPU84236.1"/>
    <property type="molecule type" value="Genomic_DNA"/>
</dbReference>